<dbReference type="PIRSF" id="PIRSF002741">
    <property type="entry name" value="MppA"/>
    <property type="match status" value="1"/>
</dbReference>
<accession>A0ABY5YHP4</accession>
<dbReference type="Gene3D" id="3.40.190.10">
    <property type="entry name" value="Periplasmic binding protein-like II"/>
    <property type="match status" value="1"/>
</dbReference>
<evidence type="ECO:0000313" key="6">
    <source>
        <dbReference type="Proteomes" id="UP001060261"/>
    </source>
</evidence>
<dbReference type="InterPro" id="IPR039424">
    <property type="entry name" value="SBP_5"/>
</dbReference>
<dbReference type="PANTHER" id="PTHR30290:SF34">
    <property type="entry name" value="ABC TRANSPORTER, PERIPLASMIC OLIGO-PEPTIDE BINDING PROTEIN, PUTATIVE-RELATED"/>
    <property type="match status" value="1"/>
</dbReference>
<dbReference type="Gene3D" id="3.10.105.10">
    <property type="entry name" value="Dipeptide-binding Protein, Domain 3"/>
    <property type="match status" value="1"/>
</dbReference>
<evidence type="ECO:0000256" key="3">
    <source>
        <dbReference type="SAM" id="SignalP"/>
    </source>
</evidence>
<dbReference type="PANTHER" id="PTHR30290">
    <property type="entry name" value="PERIPLASMIC BINDING COMPONENT OF ABC TRANSPORTER"/>
    <property type="match status" value="1"/>
</dbReference>
<organism evidence="5 6">
    <name type="scientific">Deinococcus rubellus</name>
    <dbReference type="NCBI Taxonomy" id="1889240"/>
    <lineage>
        <taxon>Bacteria</taxon>
        <taxon>Thermotogati</taxon>
        <taxon>Deinococcota</taxon>
        <taxon>Deinococci</taxon>
        <taxon>Deinococcales</taxon>
        <taxon>Deinococcaceae</taxon>
        <taxon>Deinococcus</taxon>
    </lineage>
</organism>
<dbReference type="InterPro" id="IPR023765">
    <property type="entry name" value="SBP_5_CS"/>
</dbReference>
<dbReference type="Proteomes" id="UP001060261">
    <property type="component" value="Chromosome"/>
</dbReference>
<comment type="similarity">
    <text evidence="1">Belongs to the bacterial solute-binding protein 5 family.</text>
</comment>
<evidence type="ECO:0000256" key="1">
    <source>
        <dbReference type="ARBA" id="ARBA00005695"/>
    </source>
</evidence>
<dbReference type="PROSITE" id="PS01040">
    <property type="entry name" value="SBP_BACTERIAL_5"/>
    <property type="match status" value="1"/>
</dbReference>
<proteinExistence type="inferred from homology"/>
<evidence type="ECO:0000256" key="2">
    <source>
        <dbReference type="ARBA" id="ARBA00022729"/>
    </source>
</evidence>
<evidence type="ECO:0000313" key="5">
    <source>
        <dbReference type="EMBL" id="UWX63681.1"/>
    </source>
</evidence>
<reference evidence="5" key="1">
    <citation type="submission" date="2022-09" db="EMBL/GenBank/DDBJ databases">
        <title>genome sequence of Deinococcus rubellus.</title>
        <authorList>
            <person name="Srinivasan S."/>
        </authorList>
    </citation>
    <scope>NUCLEOTIDE SEQUENCE</scope>
    <source>
        <strain evidence="5">Ant6</strain>
    </source>
</reference>
<dbReference type="Pfam" id="PF00496">
    <property type="entry name" value="SBP_bac_5"/>
    <property type="match status" value="1"/>
</dbReference>
<feature type="signal peptide" evidence="3">
    <location>
        <begin position="1"/>
        <end position="21"/>
    </location>
</feature>
<evidence type="ECO:0000259" key="4">
    <source>
        <dbReference type="Pfam" id="PF00496"/>
    </source>
</evidence>
<name>A0ABY5YHP4_9DEIO</name>
<dbReference type="InterPro" id="IPR030678">
    <property type="entry name" value="Peptide/Ni-bd"/>
</dbReference>
<protein>
    <submittedName>
        <fullName evidence="5">ABC transporter substrate-binding protein</fullName>
    </submittedName>
</protein>
<feature type="domain" description="Solute-binding protein family 5" evidence="4">
    <location>
        <begin position="71"/>
        <end position="489"/>
    </location>
</feature>
<keyword evidence="6" id="KW-1185">Reference proteome</keyword>
<dbReference type="SUPFAM" id="SSF53850">
    <property type="entry name" value="Periplasmic binding protein-like II"/>
    <property type="match status" value="1"/>
</dbReference>
<feature type="chain" id="PRO_5045858133" evidence="3">
    <location>
        <begin position="22"/>
        <end position="579"/>
    </location>
</feature>
<dbReference type="EMBL" id="CP104213">
    <property type="protein sequence ID" value="UWX63681.1"/>
    <property type="molecule type" value="Genomic_DNA"/>
</dbReference>
<sequence length="579" mass="63602">MMKPKHVTLLTALLLGSAALAATPKDTLVIQQASDTPTLDPTANYDTASSNMVENIYETLWTYKGNSLRAFTPLLATAVPSFTNGGKTLTVSLRKNVKFQSGNAFTCADAQYTFERNLVTNSAESGNWFLAEALTGTQANANDDKSVTWDKISKSVQCNAQGQLVFTLPKADPAFLAKLAFSGQSILDKQWAIKQGEWDGTEKTWKDWVGKDLQGSNLSKNPSGTGAYQLVSRDANAMLFKAFAGYWGKKPAIQNVIVQKIPELAARQQAFLRGDADLIEAGSRANIEEQLKGKPGVVVVDNLPNVAATGIFMNENIKTVDALGSGKLDGNGIPANFFSDANLRRGFAYSFNYAQYIQDVQQGKGKQRTMLLPDSFPGYDAKVKTYSYDAAKAKSYFQKAWGGDVWKNGFILNADYRAGSVAAQTAMEILKKNVEALNPKFKVNLKQKQWSDMLNDSKQGKEPMLIIGWAPDYADPDNFMYTFYSSKGYYFPRSNWKDAAVDKWLDQARATVNTAERNKLYSQVANRAYEQAPYLLVPAGVNLFAVRDNLVGATAANYNPMLGSSSLFNGSAWKDLSKK</sequence>
<gene>
    <name evidence="5" type="ORF">N0D28_13230</name>
</gene>
<dbReference type="InterPro" id="IPR000914">
    <property type="entry name" value="SBP_5_dom"/>
</dbReference>
<keyword evidence="2 3" id="KW-0732">Signal</keyword>
<dbReference type="CDD" id="cd08512">
    <property type="entry name" value="PBP2_NikA_DppA_OppA_like_7"/>
    <property type="match status" value="1"/>
</dbReference>